<protein>
    <submittedName>
        <fullName evidence="2">Uncharacterized protein</fullName>
    </submittedName>
</protein>
<accession>A0A2L2T9V2</accession>
<dbReference type="AlphaFoldDB" id="A0A2L2T9V2"/>
<feature type="compositionally biased region" description="Basic and acidic residues" evidence="1">
    <location>
        <begin position="22"/>
        <end position="33"/>
    </location>
</feature>
<organism evidence="2 3">
    <name type="scientific">Fusarium venenatum</name>
    <dbReference type="NCBI Taxonomy" id="56646"/>
    <lineage>
        <taxon>Eukaryota</taxon>
        <taxon>Fungi</taxon>
        <taxon>Dikarya</taxon>
        <taxon>Ascomycota</taxon>
        <taxon>Pezizomycotina</taxon>
        <taxon>Sordariomycetes</taxon>
        <taxon>Hypocreomycetidae</taxon>
        <taxon>Hypocreales</taxon>
        <taxon>Nectriaceae</taxon>
        <taxon>Fusarium</taxon>
    </lineage>
</organism>
<proteinExistence type="predicted"/>
<dbReference type="Proteomes" id="UP000245910">
    <property type="component" value="Chromosome II"/>
</dbReference>
<feature type="compositionally biased region" description="Acidic residues" evidence="1">
    <location>
        <begin position="11"/>
        <end position="21"/>
    </location>
</feature>
<evidence type="ECO:0000313" key="2">
    <source>
        <dbReference type="EMBL" id="CEI61077.1"/>
    </source>
</evidence>
<sequence length="63" mass="7758">MPLLEVRLPLGDEEDYHLEDEEPRHDAEVEDHDNKDRDDIIKYRCYRCYPCLNRKGQEWRPKN</sequence>
<dbReference type="EMBL" id="LN649230">
    <property type="protein sequence ID" value="CEI61077.1"/>
    <property type="molecule type" value="Genomic_DNA"/>
</dbReference>
<feature type="region of interest" description="Disordered" evidence="1">
    <location>
        <begin position="1"/>
        <end position="33"/>
    </location>
</feature>
<evidence type="ECO:0000313" key="3">
    <source>
        <dbReference type="Proteomes" id="UP000245910"/>
    </source>
</evidence>
<keyword evidence="3" id="KW-1185">Reference proteome</keyword>
<evidence type="ECO:0000256" key="1">
    <source>
        <dbReference type="SAM" id="MobiDB-lite"/>
    </source>
</evidence>
<name>A0A2L2T9V2_9HYPO</name>
<reference evidence="3" key="1">
    <citation type="submission" date="2014-10" db="EMBL/GenBank/DDBJ databases">
        <authorList>
            <person name="King R."/>
        </authorList>
    </citation>
    <scope>NUCLEOTIDE SEQUENCE [LARGE SCALE GENOMIC DNA]</scope>
    <source>
        <strain evidence="3">A3/5</strain>
    </source>
</reference>